<accession>A0A386WKV0</accession>
<dbReference type="Proteomes" id="UP000267804">
    <property type="component" value="Chromosome"/>
</dbReference>
<evidence type="ECO:0000313" key="2">
    <source>
        <dbReference type="EMBL" id="AYF28268.1"/>
    </source>
</evidence>
<proteinExistence type="predicted"/>
<evidence type="ECO:0000313" key="3">
    <source>
        <dbReference type="Proteomes" id="UP000267804"/>
    </source>
</evidence>
<dbReference type="EMBL" id="CP024087">
    <property type="protein sequence ID" value="AYF28268.1"/>
    <property type="molecule type" value="Genomic_DNA"/>
</dbReference>
<dbReference type="Pfam" id="PF03068">
    <property type="entry name" value="PAD"/>
    <property type="match status" value="1"/>
</dbReference>
<dbReference type="GO" id="GO:0004668">
    <property type="term" value="F:protein-arginine deiminase activity"/>
    <property type="evidence" value="ECO:0007669"/>
    <property type="project" value="InterPro"/>
</dbReference>
<sequence length="93" mass="10146">MTVTYLPDAANGISTGTGGYLAPAQHGPRQGGYDVFQRATEEALGRAGVRVRWIEDWDYPHYVGTAGGDIHCVCVTNVQRDLGGTTPWWRPAR</sequence>
<feature type="domain" description="Protein-arginine deiminase C-terminal" evidence="1">
    <location>
        <begin position="3"/>
        <end position="89"/>
    </location>
</feature>
<dbReference type="RefSeq" id="WP_120570440.1">
    <property type="nucleotide sequence ID" value="NZ_CP024087.1"/>
</dbReference>
<organism evidence="2 3">
    <name type="scientific">Micromonospora tulbaghiae</name>
    <dbReference type="NCBI Taxonomy" id="479978"/>
    <lineage>
        <taxon>Bacteria</taxon>
        <taxon>Bacillati</taxon>
        <taxon>Actinomycetota</taxon>
        <taxon>Actinomycetes</taxon>
        <taxon>Micromonosporales</taxon>
        <taxon>Micromonosporaceae</taxon>
        <taxon>Micromonospora</taxon>
    </lineage>
</organism>
<dbReference type="GO" id="GO:0005509">
    <property type="term" value="F:calcium ion binding"/>
    <property type="evidence" value="ECO:0007669"/>
    <property type="project" value="InterPro"/>
</dbReference>
<evidence type="ECO:0000259" key="1">
    <source>
        <dbReference type="Pfam" id="PF03068"/>
    </source>
</evidence>
<dbReference type="InterPro" id="IPR013530">
    <property type="entry name" value="PAD_C"/>
</dbReference>
<reference evidence="2 3" key="1">
    <citation type="submission" date="2017-10" db="EMBL/GenBank/DDBJ databases">
        <title>Integration of genomic and chemical information greatly accelerates assignment of the full stereostructure of myelolactone, a potent inhibitor of myeloma from a marine-derived Micromonospora.</title>
        <authorList>
            <person name="Kim M.C."/>
            <person name="Machado H."/>
            <person name="Jensen P.R."/>
            <person name="Fenical W."/>
        </authorList>
    </citation>
    <scope>NUCLEOTIDE SEQUENCE [LARGE SCALE GENOMIC DNA]</scope>
    <source>
        <strain evidence="2 3">CNY-010</strain>
    </source>
</reference>
<protein>
    <recommendedName>
        <fullName evidence="1">Protein-arginine deiminase C-terminal domain-containing protein</fullName>
    </recommendedName>
</protein>
<name>A0A386WKV0_9ACTN</name>
<dbReference type="KEGG" id="mtua:CSH63_12580"/>
<gene>
    <name evidence="2" type="ORF">CSH63_12580</name>
</gene>
<dbReference type="GO" id="GO:0005737">
    <property type="term" value="C:cytoplasm"/>
    <property type="evidence" value="ECO:0007669"/>
    <property type="project" value="InterPro"/>
</dbReference>
<dbReference type="Gene3D" id="3.75.10.10">
    <property type="entry name" value="L-arginine/glycine Amidinotransferase, Chain A"/>
    <property type="match status" value="1"/>
</dbReference>
<dbReference type="AlphaFoldDB" id="A0A386WKV0"/>